<organism evidence="1">
    <name type="scientific">Chlamydomonas chlamydogama</name>
    <dbReference type="NCBI Taxonomy" id="225041"/>
    <lineage>
        <taxon>Eukaryota</taxon>
        <taxon>Viridiplantae</taxon>
        <taxon>Chlorophyta</taxon>
        <taxon>core chlorophytes</taxon>
        <taxon>Chlorophyceae</taxon>
        <taxon>CS clade</taxon>
        <taxon>Chlamydomonadales</taxon>
        <taxon>Chlamydomonadaceae</taxon>
        <taxon>Chlamydomonas</taxon>
    </lineage>
</organism>
<evidence type="ECO:0008006" key="2">
    <source>
        <dbReference type="Google" id="ProtNLM"/>
    </source>
</evidence>
<gene>
    <name evidence="1" type="ORF">CCHL1392_LOCUS451</name>
</gene>
<reference evidence="1" key="1">
    <citation type="submission" date="2021-01" db="EMBL/GenBank/DDBJ databases">
        <authorList>
            <person name="Corre E."/>
            <person name="Pelletier E."/>
            <person name="Niang G."/>
            <person name="Scheremetjew M."/>
            <person name="Finn R."/>
            <person name="Kale V."/>
            <person name="Holt S."/>
            <person name="Cochrane G."/>
            <person name="Meng A."/>
            <person name="Brown T."/>
            <person name="Cohen L."/>
        </authorList>
    </citation>
    <scope>NUCLEOTIDE SEQUENCE</scope>
    <source>
        <strain evidence="1">SAG 11-48b</strain>
    </source>
</reference>
<sequence>MSNPKNDPNDTDDVYNRDRSRFYRDPVDPYTEGIFNRGFVSSRQEAYDKCATQVVSLLKCVDEKGPMWFFSCGQQYVELQKCYEVHKQQPGWGVVELYKTIKQTATIQYDYMRWWWRDMFGDRKD</sequence>
<proteinExistence type="predicted"/>
<evidence type="ECO:0000313" key="1">
    <source>
        <dbReference type="EMBL" id="CAD9651491.1"/>
    </source>
</evidence>
<dbReference type="AlphaFoldDB" id="A0A7S2QTL9"/>
<name>A0A7S2QTL9_9CHLO</name>
<dbReference type="EMBL" id="HBHD01000869">
    <property type="protein sequence ID" value="CAD9651491.1"/>
    <property type="molecule type" value="Transcribed_RNA"/>
</dbReference>
<protein>
    <recommendedName>
        <fullName evidence="2">COX assembly mitochondrial protein</fullName>
    </recommendedName>
</protein>
<accession>A0A7S2QTL9</accession>